<dbReference type="SMART" id="SM01049">
    <property type="entry name" value="Cache_2"/>
    <property type="match status" value="1"/>
</dbReference>
<keyword evidence="5" id="KW-0472">Membrane</keyword>
<comment type="subcellular location">
    <subcellularLocation>
        <location evidence="1">Cell membrane</location>
        <topology evidence="1">Multi-pass membrane protein</topology>
    </subcellularLocation>
</comment>
<reference evidence="11 12" key="1">
    <citation type="submission" date="2021-09" db="EMBL/GenBank/DDBJ databases">
        <title>Aeromonas schubertii isolated from Asian sea bass.</title>
        <authorList>
            <person name="Pinpimai K."/>
        </authorList>
    </citation>
    <scope>NUCLEOTIDE SEQUENCE [LARGE SCALE GENOMIC DNA]</scope>
    <source>
        <strain evidence="11 12">CHULA2021a</strain>
    </source>
</reference>
<organism evidence="11 12">
    <name type="scientific">Aeromonas schubertii</name>
    <dbReference type="NCBI Taxonomy" id="652"/>
    <lineage>
        <taxon>Bacteria</taxon>
        <taxon>Pseudomonadati</taxon>
        <taxon>Pseudomonadota</taxon>
        <taxon>Gammaproteobacteria</taxon>
        <taxon>Aeromonadales</taxon>
        <taxon>Aeromonadaceae</taxon>
        <taxon>Aeromonas</taxon>
    </lineage>
</organism>
<evidence type="ECO:0000313" key="12">
    <source>
        <dbReference type="Proteomes" id="UP000774958"/>
    </source>
</evidence>
<dbReference type="Proteomes" id="UP000774958">
    <property type="component" value="Unassembled WGS sequence"/>
</dbReference>
<feature type="domain" description="HAMP" evidence="10">
    <location>
        <begin position="207"/>
        <end position="259"/>
    </location>
</feature>
<dbReference type="SMART" id="SM00283">
    <property type="entry name" value="MA"/>
    <property type="match status" value="1"/>
</dbReference>
<evidence type="ECO:0000256" key="8">
    <source>
        <dbReference type="PROSITE-ProRule" id="PRU00284"/>
    </source>
</evidence>
<evidence type="ECO:0000256" key="1">
    <source>
        <dbReference type="ARBA" id="ARBA00004651"/>
    </source>
</evidence>
<dbReference type="Pfam" id="PF17200">
    <property type="entry name" value="sCache_2"/>
    <property type="match status" value="1"/>
</dbReference>
<dbReference type="CDD" id="cd11386">
    <property type="entry name" value="MCP_signal"/>
    <property type="match status" value="1"/>
</dbReference>
<keyword evidence="2" id="KW-1003">Cell membrane</keyword>
<evidence type="ECO:0000313" key="11">
    <source>
        <dbReference type="EMBL" id="MBZ6064608.1"/>
    </source>
</evidence>
<keyword evidence="12" id="KW-1185">Reference proteome</keyword>
<comment type="similarity">
    <text evidence="7">Belongs to the methyl-accepting chemotaxis (MCP) protein family.</text>
</comment>
<evidence type="ECO:0000256" key="2">
    <source>
        <dbReference type="ARBA" id="ARBA00022475"/>
    </source>
</evidence>
<keyword evidence="4" id="KW-1133">Transmembrane helix</keyword>
<protein>
    <submittedName>
        <fullName evidence="11">Methyl-accepting chemotaxis protein</fullName>
    </submittedName>
</protein>
<evidence type="ECO:0000259" key="9">
    <source>
        <dbReference type="PROSITE" id="PS50111"/>
    </source>
</evidence>
<dbReference type="Gene3D" id="1.10.287.950">
    <property type="entry name" value="Methyl-accepting chemotaxis protein"/>
    <property type="match status" value="1"/>
</dbReference>
<dbReference type="Pfam" id="PF00672">
    <property type="entry name" value="HAMP"/>
    <property type="match status" value="1"/>
</dbReference>
<dbReference type="CDD" id="cd06225">
    <property type="entry name" value="HAMP"/>
    <property type="match status" value="1"/>
</dbReference>
<accession>A0ABS7V6F4</accession>
<gene>
    <name evidence="11" type="ORF">LA374_00045</name>
</gene>
<dbReference type="EMBL" id="JAIRBT010000001">
    <property type="protein sequence ID" value="MBZ6064608.1"/>
    <property type="molecule type" value="Genomic_DNA"/>
</dbReference>
<dbReference type="RefSeq" id="WP_224161686.1">
    <property type="nucleotide sequence ID" value="NZ_JAIRBT010000001.1"/>
</dbReference>
<evidence type="ECO:0000256" key="7">
    <source>
        <dbReference type="ARBA" id="ARBA00029447"/>
    </source>
</evidence>
<dbReference type="PRINTS" id="PR00260">
    <property type="entry name" value="CHEMTRNSDUCR"/>
</dbReference>
<proteinExistence type="inferred from homology"/>
<evidence type="ECO:0000256" key="6">
    <source>
        <dbReference type="ARBA" id="ARBA00023224"/>
    </source>
</evidence>
<dbReference type="PANTHER" id="PTHR32089">
    <property type="entry name" value="METHYL-ACCEPTING CHEMOTAXIS PROTEIN MCPB"/>
    <property type="match status" value="1"/>
</dbReference>
<keyword evidence="3" id="KW-0812">Transmembrane</keyword>
<sequence>MLRLGNIAVSHKLWLMLALALFGFLAMLAISASSLHDNLLAERQARLSAVLDLARTRIAHLAATQPREIAQREARAMIDNMRFDGNNYLFVIDEQRHMLVHPLKPELVGQQMGSGSAATQGDHWNQMVTLAQGGGSGTLEYPWPSPNGESLLKMSRVTGFPEWGWILGSGILIHDIQSTLWHEFLRMGGAALIIALLMGLLGHGISRSIVNPLAAINQAMARVARGDLVVTVPVQGSDELGQLATCTNQSLCAIRGALQEASQGAREVADAALRIASSAEQTSQAVTSQRDQLSQLATAMNEMSATIADVAGHAENTAQDTKEATDEAGLGNRDVSASVSGIQSLAREVEQATTQVNQLKEGVMQISEVTAVISAISEQTNLLALNAAIEAARAGEQGRGFAVVADEVRQLAGRTRHSTEEIQSTISELQQRALSAAQAMETSRTLAESSVTQSEKAGGDLDLIVHHIRHVNDMATQIATAAEEQSAVAEEMNRNVLGINDSAQEMAQSASYLAQESELLADLSRNLDQRLSDFRLHEDQPAAPSHH</sequence>
<evidence type="ECO:0000256" key="3">
    <source>
        <dbReference type="ARBA" id="ARBA00022692"/>
    </source>
</evidence>
<dbReference type="PROSITE" id="PS50111">
    <property type="entry name" value="CHEMOTAXIS_TRANSDUC_2"/>
    <property type="match status" value="1"/>
</dbReference>
<comment type="caution">
    <text evidence="11">The sequence shown here is derived from an EMBL/GenBank/DDBJ whole genome shotgun (WGS) entry which is preliminary data.</text>
</comment>
<dbReference type="Pfam" id="PF00015">
    <property type="entry name" value="MCPsignal"/>
    <property type="match status" value="1"/>
</dbReference>
<dbReference type="Gene3D" id="3.30.450.20">
    <property type="entry name" value="PAS domain"/>
    <property type="match status" value="1"/>
</dbReference>
<feature type="domain" description="Methyl-accepting transducer" evidence="9">
    <location>
        <begin position="264"/>
        <end position="500"/>
    </location>
</feature>
<dbReference type="InterPro" id="IPR004090">
    <property type="entry name" value="Chemotax_Me-accpt_rcpt"/>
</dbReference>
<dbReference type="InterPro" id="IPR003660">
    <property type="entry name" value="HAMP_dom"/>
</dbReference>
<evidence type="ECO:0000256" key="4">
    <source>
        <dbReference type="ARBA" id="ARBA00022989"/>
    </source>
</evidence>
<dbReference type="PANTHER" id="PTHR32089:SF120">
    <property type="entry name" value="METHYL-ACCEPTING CHEMOTAXIS PROTEIN TLPQ"/>
    <property type="match status" value="1"/>
</dbReference>
<dbReference type="PROSITE" id="PS50885">
    <property type="entry name" value="HAMP"/>
    <property type="match status" value="1"/>
</dbReference>
<dbReference type="SMART" id="SM00304">
    <property type="entry name" value="HAMP"/>
    <property type="match status" value="2"/>
</dbReference>
<evidence type="ECO:0000259" key="10">
    <source>
        <dbReference type="PROSITE" id="PS50885"/>
    </source>
</evidence>
<dbReference type="InterPro" id="IPR033480">
    <property type="entry name" value="sCache_2"/>
</dbReference>
<keyword evidence="6 8" id="KW-0807">Transducer</keyword>
<evidence type="ECO:0000256" key="5">
    <source>
        <dbReference type="ARBA" id="ARBA00023136"/>
    </source>
</evidence>
<dbReference type="SUPFAM" id="SSF58104">
    <property type="entry name" value="Methyl-accepting chemotaxis protein (MCP) signaling domain"/>
    <property type="match status" value="1"/>
</dbReference>
<name>A0ABS7V6F4_9GAMM</name>
<dbReference type="InterPro" id="IPR004089">
    <property type="entry name" value="MCPsignal_dom"/>
</dbReference>